<organism evidence="2 3">
    <name type="scientific">Nocardia farcinica</name>
    <dbReference type="NCBI Taxonomy" id="37329"/>
    <lineage>
        <taxon>Bacteria</taxon>
        <taxon>Bacillati</taxon>
        <taxon>Actinomycetota</taxon>
        <taxon>Actinomycetes</taxon>
        <taxon>Mycobacteriales</taxon>
        <taxon>Nocardiaceae</taxon>
        <taxon>Nocardia</taxon>
    </lineage>
</organism>
<dbReference type="EMBL" id="LN868938">
    <property type="protein sequence ID" value="CRY77907.1"/>
    <property type="molecule type" value="Genomic_DNA"/>
</dbReference>
<reference evidence="3" key="1">
    <citation type="submission" date="2015-03" db="EMBL/GenBank/DDBJ databases">
        <authorList>
            <consortium name="Pathogen Informatics"/>
        </authorList>
    </citation>
    <scope>NUCLEOTIDE SEQUENCE [LARGE SCALE GENOMIC DNA]</scope>
    <source>
        <strain evidence="3">NCTC11134</strain>
    </source>
</reference>
<dbReference type="InterPro" id="IPR045590">
    <property type="entry name" value="DUF6463"/>
</dbReference>
<protein>
    <submittedName>
        <fullName evidence="2">Uncharacterized protein</fullName>
    </submittedName>
</protein>
<keyword evidence="1" id="KW-1133">Transmembrane helix</keyword>
<feature type="transmembrane region" description="Helical" evidence="1">
    <location>
        <begin position="40"/>
        <end position="59"/>
    </location>
</feature>
<evidence type="ECO:0000313" key="3">
    <source>
        <dbReference type="Proteomes" id="UP000057820"/>
    </source>
</evidence>
<dbReference type="KEGG" id="nfr:ERS450000_02656"/>
<dbReference type="AlphaFoldDB" id="A0A0H5NRA7"/>
<feature type="transmembrane region" description="Helical" evidence="1">
    <location>
        <begin position="91"/>
        <end position="107"/>
    </location>
</feature>
<dbReference type="Pfam" id="PF20064">
    <property type="entry name" value="DUF6463"/>
    <property type="match status" value="1"/>
</dbReference>
<proteinExistence type="predicted"/>
<accession>A0A0H5NRA7</accession>
<evidence type="ECO:0000313" key="2">
    <source>
        <dbReference type="EMBL" id="CRY77907.1"/>
    </source>
</evidence>
<keyword evidence="1" id="KW-0472">Membrane</keyword>
<keyword evidence="1" id="KW-0812">Transmembrane</keyword>
<gene>
    <name evidence="2" type="ORF">ERS450000_02656</name>
</gene>
<evidence type="ECO:0000256" key="1">
    <source>
        <dbReference type="SAM" id="Phobius"/>
    </source>
</evidence>
<name>A0A0H5NRA7_NOCFR</name>
<sequence length="118" mass="12324">MNMNSKTPPPLVGSLLTVIGAGHTGLGVVDWLTKDQPTELSFWFTGFGVVGMALGVAVMEVERARGYVPGPVLAAVAAMTAFGLAFEPMSGFLTVLVPLGIGVAGWAKRRSVRTVHRG</sequence>
<dbReference type="Proteomes" id="UP000057820">
    <property type="component" value="Chromosome 1"/>
</dbReference>